<evidence type="ECO:0000313" key="2">
    <source>
        <dbReference type="Proteomes" id="UP000132784"/>
    </source>
</evidence>
<dbReference type="EMBL" id="KC503762">
    <property type="protein sequence ID" value="AGE11526.1"/>
    <property type="molecule type" value="Genomic_DNA"/>
</dbReference>
<reference evidence="1 2" key="1">
    <citation type="journal article" date="2013" name="Genome Announc.">
        <title>Complete genome sequence of pathogenic Guinea pig cytomegalovirus from salivary gland homogenates of infected animals.</title>
        <authorList>
            <person name="Yang D."/>
            <person name="Tamburro K."/>
            <person name="Dittmer D."/>
            <person name="Cui X."/>
            <person name="McVoy M.A."/>
            <person name="Hernandez-Alvarado N."/>
            <person name="Schleiss M.R."/>
        </authorList>
    </citation>
    <scope>NUCLEOTIDE SEQUENCE [LARGE SCALE GENOMIC DNA]</scope>
    <source>
        <strain evidence="1">21222</strain>
    </source>
</reference>
<proteinExistence type="predicted"/>
<dbReference type="RefSeq" id="YP_007417822.1">
    <property type="nucleotide sequence ID" value="NC_020231.1"/>
</dbReference>
<keyword evidence="2" id="KW-1185">Reference proteome</keyword>
<organism evidence="1 2">
    <name type="scientific">Guinea pig cytomegalovirus (strain 22122)</name>
    <name type="common">GPCMV</name>
    <dbReference type="NCBI Taxonomy" id="103920"/>
    <lineage>
        <taxon>Viruses</taxon>
        <taxon>Duplodnaviria</taxon>
        <taxon>Heunggongvirae</taxon>
        <taxon>Peploviricota</taxon>
        <taxon>Herviviricetes</taxon>
        <taxon>Herpesvirales</taxon>
        <taxon>Orthoherpesviridae</taxon>
        <taxon>Betaherpesvirinae</taxon>
        <taxon>Quwivirus</taxon>
        <taxon>Quwivirus caviidbeta2</taxon>
    </lineage>
</organism>
<dbReference type="GeneID" id="14536649"/>
<evidence type="ECO:0000313" key="1">
    <source>
        <dbReference type="EMBL" id="AGE11526.1"/>
    </source>
</evidence>
<gene>
    <name evidence="1" type="primary">gp48.01</name>
</gene>
<name>L7Z493_GPCMV</name>
<protein>
    <submittedName>
        <fullName evidence="1">Gp48.01</fullName>
    </submittedName>
</protein>
<dbReference type="Proteomes" id="UP000132784">
    <property type="component" value="Segment"/>
</dbReference>
<accession>L7Z493</accession>
<dbReference type="KEGG" id="vg:14536649"/>
<sequence length="269" mass="30068">MYVYSRLRVLSYPKKLNPYHCDCCMTGLFLVTESILSRSNLYPSKSSGRIFLAYLGITAAMVGWFRYSVTSNIFATAACLFSSSFSRSFLLACVLIVRLLDTFPSLRVSAIGVPHDLAPYADPVTSLLSVQTGLTIVVLTELTREVAPVRDQPQQPICSDLAQHHGGEARPGRTRDNDINTDVVIVHGTRRVRTGHGPPQHIGDPESTYVISQHRVDRFFAQILAAAKRAVREIVMRAKYDALFLLIPIIQHRVQRKRISAIQPLFTQV</sequence>
<organismHost>
    <name type="scientific">Cavia porcellus</name>
    <name type="common">Guinea pig</name>
    <dbReference type="NCBI Taxonomy" id="10141"/>
</organismHost>